<evidence type="ECO:0000313" key="2">
    <source>
        <dbReference type="EMBL" id="RAI79282.1"/>
    </source>
</evidence>
<name>A0A2G5NVF3_9STAP</name>
<comment type="caution">
    <text evidence="2">The sequence shown here is derived from an EMBL/GenBank/DDBJ whole genome shotgun (WGS) entry which is preliminary data.</text>
</comment>
<dbReference type="Pfam" id="PF08378">
    <property type="entry name" value="NERD"/>
    <property type="match status" value="1"/>
</dbReference>
<gene>
    <name evidence="2" type="ORF">BFS35_012035</name>
</gene>
<protein>
    <submittedName>
        <fullName evidence="2">NERD domain-containing protein</fullName>
    </submittedName>
</protein>
<dbReference type="EMBL" id="MJBI02000009">
    <property type="protein sequence ID" value="RAI79282.1"/>
    <property type="molecule type" value="Genomic_DNA"/>
</dbReference>
<dbReference type="PROSITE" id="PS50965">
    <property type="entry name" value="NERD"/>
    <property type="match status" value="1"/>
</dbReference>
<proteinExistence type="predicted"/>
<dbReference type="InterPro" id="IPR011528">
    <property type="entry name" value="NERD"/>
</dbReference>
<keyword evidence="3" id="KW-1185">Reference proteome</keyword>
<dbReference type="RefSeq" id="WP_099576905.1">
    <property type="nucleotide sequence ID" value="NZ_MJBI02000009.1"/>
</dbReference>
<dbReference type="AlphaFoldDB" id="A0A2G5NVF3"/>
<reference evidence="2 3" key="1">
    <citation type="journal article" date="2018" name="Front. Microbiol.">
        <title>Description and Comparative Genomics of Macrococcus caseolyticus subsp. hominis subsp. nov., Macrococcus goetzii sp. nov., Macrococcus epidermidis sp. nov., and Macrococcus bohemicus sp. nov., Novel Macrococci From Human Clinical Material With Virulence Potential and Suspected Uptake of Foreign DNA by Natural Transformation.</title>
        <authorList>
            <person name="Maslanova I."/>
            <person name="Wertheimer Z."/>
            <person name="Sedlacek I."/>
            <person name="Svec P."/>
            <person name="Indrakova A."/>
            <person name="Kovarovic V."/>
            <person name="Schumann P."/>
            <person name="Sproer C."/>
            <person name="Kralova S."/>
            <person name="Sedo O."/>
            <person name="Kristofova L."/>
            <person name="Vrbovska V."/>
            <person name="Fuzik T."/>
            <person name="Petras P."/>
            <person name="Zdrahal Z."/>
            <person name="Ruzickova V."/>
            <person name="Doskar J."/>
            <person name="Pantucek R."/>
        </authorList>
    </citation>
    <scope>NUCLEOTIDE SEQUENCE [LARGE SCALE GENOMIC DNA]</scope>
    <source>
        <strain evidence="2 3">CCM 4927</strain>
    </source>
</reference>
<organism evidence="2 3">
    <name type="scientific">Macrococcoides goetzii</name>
    <dbReference type="NCBI Taxonomy" id="1891097"/>
    <lineage>
        <taxon>Bacteria</taxon>
        <taxon>Bacillati</taxon>
        <taxon>Bacillota</taxon>
        <taxon>Bacilli</taxon>
        <taxon>Bacillales</taxon>
        <taxon>Staphylococcaceae</taxon>
        <taxon>Macrococcoides</taxon>
    </lineage>
</organism>
<evidence type="ECO:0000259" key="1">
    <source>
        <dbReference type="PROSITE" id="PS50965"/>
    </source>
</evidence>
<evidence type="ECO:0000313" key="3">
    <source>
        <dbReference type="Proteomes" id="UP000229523"/>
    </source>
</evidence>
<dbReference type="Proteomes" id="UP000229523">
    <property type="component" value="Unassembled WGS sequence"/>
</dbReference>
<sequence>MIIKTRQPSSSLLQLHHLKGRSNLDLSYYELELKGYYGEQLLDRIISRVDFGNALVIQDLRLLDGKTERQFDTIVIVNQSAYILDAKYYTRNSRYQDGKFYHGYKEIEKPDLQISRSETFLRNYIWKQFGVNFTVVGFFVFVNNNVTFKNDGKHPRLLHANELQSSFHELKMHPVMEVDYDIAELLVKAHRSESIHSVELDITEAVFFKGLKCPKCAVVQDVEFSNLIKMPCCHEIYSFNDVMHYALKEYCAIHKVGSVKVGKFTKFVTGSSVRNYKIERFIRKNLKRTDKEGIYQI</sequence>
<feature type="domain" description="NERD" evidence="1">
    <location>
        <begin position="34"/>
        <end position="144"/>
    </location>
</feature>
<accession>A0A2G5NVF3</accession>